<dbReference type="GO" id="GO:0016410">
    <property type="term" value="F:N-acyltransferase activity"/>
    <property type="evidence" value="ECO:0007669"/>
    <property type="project" value="InterPro"/>
</dbReference>
<dbReference type="PANTHER" id="PTHR43378:SF2">
    <property type="entry name" value="UDP-3-O-ACYLGLUCOSAMINE N-ACYLTRANSFERASE 1, MITOCHONDRIAL-RELATED"/>
    <property type="match status" value="1"/>
</dbReference>
<dbReference type="CDD" id="cd03352">
    <property type="entry name" value="LbH_LpxD"/>
    <property type="match status" value="1"/>
</dbReference>
<gene>
    <name evidence="6" type="primary">lpxD</name>
    <name evidence="6" type="ORF">G8E03_12075</name>
</gene>
<keyword evidence="4" id="KW-0443">Lipid metabolism</keyword>
<dbReference type="InterPro" id="IPR007691">
    <property type="entry name" value="LpxD"/>
</dbReference>
<evidence type="ECO:0000256" key="2">
    <source>
        <dbReference type="ARBA" id="ARBA00022556"/>
    </source>
</evidence>
<keyword evidence="1" id="KW-0444">Lipid biosynthesis</keyword>
<accession>A0A6G7VNE9</accession>
<keyword evidence="2" id="KW-0441">Lipid A biosynthesis</keyword>
<evidence type="ECO:0000256" key="3">
    <source>
        <dbReference type="ARBA" id="ARBA00022679"/>
    </source>
</evidence>
<dbReference type="KEGG" id="mon:G8E03_12075"/>
<dbReference type="GO" id="GO:0103118">
    <property type="term" value="F:UDP-3-O-[(3R)-3-hydroxyacyl]-glucosamine N-acyltransferase activity"/>
    <property type="evidence" value="ECO:0007669"/>
    <property type="project" value="UniProtKB-EC"/>
</dbReference>
<evidence type="ECO:0000256" key="1">
    <source>
        <dbReference type="ARBA" id="ARBA00022516"/>
    </source>
</evidence>
<protein>
    <submittedName>
        <fullName evidence="6">UDP-3-O-(3-hydroxymyristoyl)glucosamine N-acyltransferase</fullName>
        <ecNumber evidence="6">2.3.1.191</ecNumber>
    </submittedName>
</protein>
<dbReference type="GO" id="GO:0009245">
    <property type="term" value="P:lipid A biosynthetic process"/>
    <property type="evidence" value="ECO:0007669"/>
    <property type="project" value="UniProtKB-KW"/>
</dbReference>
<dbReference type="Proteomes" id="UP000500791">
    <property type="component" value="Chromosome"/>
</dbReference>
<dbReference type="AlphaFoldDB" id="A0A6G7VNE9"/>
<dbReference type="EMBL" id="CP049811">
    <property type="protein sequence ID" value="QIK41440.1"/>
    <property type="molecule type" value="Genomic_DNA"/>
</dbReference>
<evidence type="ECO:0000313" key="6">
    <source>
        <dbReference type="EMBL" id="QIK41440.1"/>
    </source>
</evidence>
<name>A0A6G7VNE9_9RHOB</name>
<sequence length="362" mass="37995">MDLTIEKIAEQIGAEAVGDITLRPARPRQPDEAGADDLALAMDDAFVAQLADSPVRMAVLREGTDWQALGLTAAVLVSRPRYAMAGLSRLFDRKPTRDGIHPSAIVDPTAQLAPDVTVGALAVIGARTRIGAGGRIDPQVTVGDDVTIGEDACLMAGCRIGSEVRIGDRFIGQMNAVIGGDGFSFVTAQPSAVEDYMAAGTISASMKPDRHERINSLGSVVIGDDVEVGSCSVIDKGTVSDTRIGDGVKVDAHVMIGHNVQVDDTTLLCAQVGIAGSTKIGKRVVLGGRVGVADHISIGDDSIALAGSGVATRVPERTVVMGYPALKQETFIKMFKAMRRLPMMSEKLNALHKLVSNTENKS</sequence>
<dbReference type="RefSeq" id="WP_166192223.1">
    <property type="nucleotide sequence ID" value="NZ_CP049811.1"/>
</dbReference>
<evidence type="ECO:0000256" key="5">
    <source>
        <dbReference type="ARBA" id="ARBA00023315"/>
    </source>
</evidence>
<evidence type="ECO:0000256" key="4">
    <source>
        <dbReference type="ARBA" id="ARBA00023098"/>
    </source>
</evidence>
<dbReference type="NCBIfam" id="TIGR01853">
    <property type="entry name" value="lipid_A_lpxD"/>
    <property type="match status" value="1"/>
</dbReference>
<dbReference type="SUPFAM" id="SSF51161">
    <property type="entry name" value="Trimeric LpxA-like enzymes"/>
    <property type="match status" value="1"/>
</dbReference>
<keyword evidence="7" id="KW-1185">Reference proteome</keyword>
<dbReference type="NCBIfam" id="NF002060">
    <property type="entry name" value="PRK00892.1"/>
    <property type="match status" value="1"/>
</dbReference>
<dbReference type="Gene3D" id="2.160.10.10">
    <property type="entry name" value="Hexapeptide repeat proteins"/>
    <property type="match status" value="1"/>
</dbReference>
<dbReference type="EC" id="2.3.1.191" evidence="6"/>
<keyword evidence="5 6" id="KW-0012">Acyltransferase</keyword>
<dbReference type="InterPro" id="IPR011004">
    <property type="entry name" value="Trimer_LpxA-like_sf"/>
</dbReference>
<organism evidence="6 7">
    <name type="scientific">Pontivivens nitratireducens</name>
    <dbReference type="NCBI Taxonomy" id="2758038"/>
    <lineage>
        <taxon>Bacteria</taxon>
        <taxon>Pseudomonadati</taxon>
        <taxon>Pseudomonadota</taxon>
        <taxon>Alphaproteobacteria</taxon>
        <taxon>Rhodobacterales</taxon>
        <taxon>Paracoccaceae</taxon>
        <taxon>Pontivivens</taxon>
    </lineage>
</organism>
<keyword evidence="3 6" id="KW-0808">Transferase</keyword>
<dbReference type="GO" id="GO:0016020">
    <property type="term" value="C:membrane"/>
    <property type="evidence" value="ECO:0007669"/>
    <property type="project" value="GOC"/>
</dbReference>
<dbReference type="PANTHER" id="PTHR43378">
    <property type="entry name" value="UDP-3-O-ACYLGLUCOSAMINE N-ACYLTRANSFERASE"/>
    <property type="match status" value="1"/>
</dbReference>
<dbReference type="Gene3D" id="3.40.1390.10">
    <property type="entry name" value="MurE/MurF, N-terminal domain"/>
    <property type="match status" value="1"/>
</dbReference>
<evidence type="ECO:0000313" key="7">
    <source>
        <dbReference type="Proteomes" id="UP000500791"/>
    </source>
</evidence>
<proteinExistence type="predicted"/>
<reference evidence="6 7" key="1">
    <citation type="submission" date="2020-03" db="EMBL/GenBank/DDBJ databases">
        <title>Complete genome sequence of Monaibacterium sp. ALG8 with diverse plasmids.</title>
        <authorList>
            <person name="Sun C."/>
        </authorList>
    </citation>
    <scope>NUCLEOTIDE SEQUENCE [LARGE SCALE GENOMIC DNA]</scope>
    <source>
        <strain evidence="6 7">ALG8</strain>
    </source>
</reference>